<dbReference type="Pfam" id="PF04932">
    <property type="entry name" value="Wzy_C"/>
    <property type="match status" value="1"/>
</dbReference>
<comment type="caution">
    <text evidence="8">The sequence shown here is derived from an EMBL/GenBank/DDBJ whole genome shotgun (WGS) entry which is preliminary data.</text>
</comment>
<dbReference type="Pfam" id="PF13431">
    <property type="entry name" value="TPR_17"/>
    <property type="match status" value="1"/>
</dbReference>
<feature type="transmembrane region" description="Helical" evidence="6">
    <location>
        <begin position="229"/>
        <end position="246"/>
    </location>
</feature>
<dbReference type="GO" id="GO:0016020">
    <property type="term" value="C:membrane"/>
    <property type="evidence" value="ECO:0007669"/>
    <property type="project" value="UniProtKB-SubCell"/>
</dbReference>
<evidence type="ECO:0000256" key="4">
    <source>
        <dbReference type="ARBA" id="ARBA00023136"/>
    </source>
</evidence>
<reference evidence="8" key="1">
    <citation type="submission" date="2020-11" db="EMBL/GenBank/DDBJ databases">
        <authorList>
            <person name="Konstantinou D."/>
            <person name="Gkelis S."/>
            <person name="Popin R."/>
            <person name="Fewer D."/>
            <person name="Sivonen K."/>
        </authorList>
    </citation>
    <scope>NUCLEOTIDE SEQUENCE</scope>
    <source>
        <strain evidence="8">TAU-MAC 1115</strain>
    </source>
</reference>
<sequence length="856" mass="96863">MTSASTHPTLVKTLMRWQEHWLSIAGVVSLLIFAWLPDSYLKMRSWPWIVIWQFGWLAIARSAVWRLRQFQRPWQWLGHGLDQIFLTLVLVLLITCGFAMDRGLAFLNCLLVFAYIIALYLFRNSLSPKPSHIRRFWMGFVVVSTVSSLIALWLWQPTTDMWLSNRFYDALRNRFPLGHHNFSGGYFALTLPMAVAFAIAHTGWRRCLGAITSLSIAIALYSSGSRGAWLGSSVALLISFGTVLWQSHGKQRWQVFLISFLCAGGVILLFLSNPRIRSFDIHRQGPTFDRILMVRAAGNILNHRPLVGVGPGNMAHAYNVYRPIEGGTGLEMAQQLHNLPVQIAGELGYAGLIVYGWLLFNIAKLWIRLNQSASNHTERWLLYGIGLSGLSYAVSSLTDYQLENIPIAATLICLLLLLILKADQAISQGSPSSTSVKYASVPLRRLLSLSILSILLLQFSFWGATSIAIYFNQSAIKKANNNQLVEAEADFIKAAKLNPWDPTPNALMAQLMYDVSRAAPTAEDRQLLMQQTINYYLNALAASPNDAWFNNNLALLYLQAGDPGRAEAYAERAISLYPRNYNYTYYTLGLVYLAQAKVEQAIDALALEMLASPNFITMQIWHRDPLASLQPRILDKAISYYEHVQSLLGPDHLYGNQLYEQSLLIRWWAERSLPETIQWQRLRPIVQAVIQANTEPEQALMLVKQQLETFHDTEGLKLLRAWLKPDLYLEQYLASADLSEEEAVNIRSEILEKRMLKDWLTASVGTPSERKRGSLSLAYRNASANGITSILRPEALEYSILPNQVLQLFVAMPRDLPILDELMESIRAEQLNLVHSTRNRFELAPLELPPSQSDRD</sequence>
<dbReference type="Proteomes" id="UP000717364">
    <property type="component" value="Unassembled WGS sequence"/>
</dbReference>
<dbReference type="InterPro" id="IPR051533">
    <property type="entry name" value="WaaL-like"/>
</dbReference>
<dbReference type="InterPro" id="IPR007016">
    <property type="entry name" value="O-antigen_ligase-rel_domated"/>
</dbReference>
<evidence type="ECO:0000256" key="6">
    <source>
        <dbReference type="SAM" id="Phobius"/>
    </source>
</evidence>
<feature type="transmembrane region" description="Helical" evidence="6">
    <location>
        <begin position="46"/>
        <end position="64"/>
    </location>
</feature>
<dbReference type="GO" id="GO:0016874">
    <property type="term" value="F:ligase activity"/>
    <property type="evidence" value="ECO:0007669"/>
    <property type="project" value="UniProtKB-KW"/>
</dbReference>
<accession>A0A947DDT7</accession>
<feature type="transmembrane region" description="Helical" evidence="6">
    <location>
        <begin position="253"/>
        <end position="271"/>
    </location>
</feature>
<keyword evidence="9" id="KW-1185">Reference proteome</keyword>
<dbReference type="InterPro" id="IPR019734">
    <property type="entry name" value="TPR_rpt"/>
</dbReference>
<evidence type="ECO:0000256" key="3">
    <source>
        <dbReference type="ARBA" id="ARBA00022989"/>
    </source>
</evidence>
<dbReference type="Gene3D" id="1.25.40.10">
    <property type="entry name" value="Tetratricopeptide repeat domain"/>
    <property type="match status" value="1"/>
</dbReference>
<protein>
    <submittedName>
        <fullName evidence="8">O-antigen ligase family protein</fullName>
    </submittedName>
</protein>
<feature type="transmembrane region" description="Helical" evidence="6">
    <location>
        <begin position="446"/>
        <end position="471"/>
    </location>
</feature>
<feature type="transmembrane region" description="Helical" evidence="6">
    <location>
        <begin position="21"/>
        <end position="40"/>
    </location>
</feature>
<feature type="repeat" description="TPR" evidence="5">
    <location>
        <begin position="547"/>
        <end position="580"/>
    </location>
</feature>
<feature type="transmembrane region" description="Helical" evidence="6">
    <location>
        <begin position="207"/>
        <end position="223"/>
    </location>
</feature>
<keyword evidence="8" id="KW-0436">Ligase</keyword>
<feature type="repeat" description="TPR" evidence="5">
    <location>
        <begin position="582"/>
        <end position="615"/>
    </location>
</feature>
<dbReference type="RefSeq" id="WP_215608303.1">
    <property type="nucleotide sequence ID" value="NZ_JADOES010000010.1"/>
</dbReference>
<proteinExistence type="predicted"/>
<organism evidence="8 9">
    <name type="scientific">Leptothoe spongobia TAU-MAC 1115</name>
    <dbReference type="NCBI Taxonomy" id="1967444"/>
    <lineage>
        <taxon>Bacteria</taxon>
        <taxon>Bacillati</taxon>
        <taxon>Cyanobacteriota</taxon>
        <taxon>Cyanophyceae</taxon>
        <taxon>Nodosilineales</taxon>
        <taxon>Cymatolegaceae</taxon>
        <taxon>Leptothoe</taxon>
        <taxon>Leptothoe spongobia</taxon>
    </lineage>
</organism>
<evidence type="ECO:0000256" key="5">
    <source>
        <dbReference type="PROSITE-ProRule" id="PRU00339"/>
    </source>
</evidence>
<dbReference type="InterPro" id="IPR011990">
    <property type="entry name" value="TPR-like_helical_dom_sf"/>
</dbReference>
<dbReference type="SUPFAM" id="SSF48452">
    <property type="entry name" value="TPR-like"/>
    <property type="match status" value="1"/>
</dbReference>
<dbReference type="PROSITE" id="PS50005">
    <property type="entry name" value="TPR"/>
    <property type="match status" value="2"/>
</dbReference>
<feature type="transmembrane region" description="Helical" evidence="6">
    <location>
        <begin position="76"/>
        <end position="99"/>
    </location>
</feature>
<feature type="domain" description="O-antigen ligase-related" evidence="7">
    <location>
        <begin position="213"/>
        <end position="355"/>
    </location>
</feature>
<name>A0A947DDT7_9CYAN</name>
<gene>
    <name evidence="8" type="ORF">IXB50_07320</name>
</gene>
<evidence type="ECO:0000259" key="7">
    <source>
        <dbReference type="Pfam" id="PF04932"/>
    </source>
</evidence>
<keyword evidence="3 6" id="KW-1133">Transmembrane helix</keyword>
<keyword evidence="5" id="KW-0802">TPR repeat</keyword>
<dbReference type="PANTHER" id="PTHR37422:SF23">
    <property type="entry name" value="TEICHURONIC ACID BIOSYNTHESIS PROTEIN TUAE"/>
    <property type="match status" value="1"/>
</dbReference>
<feature type="transmembrane region" description="Helical" evidence="6">
    <location>
        <begin position="347"/>
        <end position="367"/>
    </location>
</feature>
<keyword evidence="2 6" id="KW-0812">Transmembrane</keyword>
<keyword evidence="4 6" id="KW-0472">Membrane</keyword>
<comment type="subcellular location">
    <subcellularLocation>
        <location evidence="1">Membrane</location>
        <topology evidence="1">Multi-pass membrane protein</topology>
    </subcellularLocation>
</comment>
<dbReference type="SMART" id="SM00028">
    <property type="entry name" value="TPR"/>
    <property type="match status" value="3"/>
</dbReference>
<evidence type="ECO:0000256" key="2">
    <source>
        <dbReference type="ARBA" id="ARBA00022692"/>
    </source>
</evidence>
<feature type="transmembrane region" description="Helical" evidence="6">
    <location>
        <begin position="379"/>
        <end position="398"/>
    </location>
</feature>
<feature type="transmembrane region" description="Helical" evidence="6">
    <location>
        <begin position="182"/>
        <end position="200"/>
    </location>
</feature>
<dbReference type="EMBL" id="JADOES010000010">
    <property type="protein sequence ID" value="MBT9315232.1"/>
    <property type="molecule type" value="Genomic_DNA"/>
</dbReference>
<feature type="transmembrane region" description="Helical" evidence="6">
    <location>
        <begin position="105"/>
        <end position="123"/>
    </location>
</feature>
<evidence type="ECO:0000313" key="9">
    <source>
        <dbReference type="Proteomes" id="UP000717364"/>
    </source>
</evidence>
<reference evidence="8" key="2">
    <citation type="journal article" date="2021" name="Mar. Drugs">
        <title>Genome Reduction and Secondary Metabolism of the Marine Sponge-Associated Cyanobacterium Leptothoe.</title>
        <authorList>
            <person name="Konstantinou D."/>
            <person name="Popin R.V."/>
            <person name="Fewer D.P."/>
            <person name="Sivonen K."/>
            <person name="Gkelis S."/>
        </authorList>
    </citation>
    <scope>NUCLEOTIDE SEQUENCE</scope>
    <source>
        <strain evidence="8">TAU-MAC 1115</strain>
    </source>
</reference>
<dbReference type="AlphaFoldDB" id="A0A947DDT7"/>
<evidence type="ECO:0000313" key="8">
    <source>
        <dbReference type="EMBL" id="MBT9315232.1"/>
    </source>
</evidence>
<evidence type="ECO:0000256" key="1">
    <source>
        <dbReference type="ARBA" id="ARBA00004141"/>
    </source>
</evidence>
<feature type="transmembrane region" description="Helical" evidence="6">
    <location>
        <begin position="404"/>
        <end position="420"/>
    </location>
</feature>
<dbReference type="PANTHER" id="PTHR37422">
    <property type="entry name" value="TEICHURONIC ACID BIOSYNTHESIS PROTEIN TUAE"/>
    <property type="match status" value="1"/>
</dbReference>
<feature type="transmembrane region" description="Helical" evidence="6">
    <location>
        <begin position="135"/>
        <end position="155"/>
    </location>
</feature>